<keyword evidence="5" id="KW-1185">Reference proteome</keyword>
<dbReference type="RefSeq" id="XP_005791438.1">
    <property type="nucleotide sequence ID" value="XM_005791381.1"/>
</dbReference>
<dbReference type="Proteomes" id="UP000013827">
    <property type="component" value="Unassembled WGS sequence"/>
</dbReference>
<dbReference type="KEGG" id="ehx:EMIHUDRAFT_223857"/>
<keyword evidence="2" id="KW-0521">NADP</keyword>
<accession>A0A0D3KTC4</accession>
<dbReference type="PANTHER" id="PTHR24320">
    <property type="entry name" value="RETINOL DEHYDROGENASE"/>
    <property type="match status" value="1"/>
</dbReference>
<dbReference type="PaxDb" id="2903-EOD39009"/>
<dbReference type="STRING" id="2903.R1FZS9"/>
<evidence type="ECO:0000256" key="1">
    <source>
        <dbReference type="ARBA" id="ARBA00006484"/>
    </source>
</evidence>
<dbReference type="EnsemblProtists" id="EOD39009">
    <property type="protein sequence ID" value="EOD39009"/>
    <property type="gene ID" value="EMIHUDRAFT_223857"/>
</dbReference>
<proteinExistence type="inferred from homology"/>
<dbReference type="eggNOG" id="KOG1208">
    <property type="taxonomic scope" value="Eukaryota"/>
</dbReference>
<dbReference type="AlphaFoldDB" id="A0A0D3KTC4"/>
<dbReference type="OMA" id="ERNFIIC"/>
<dbReference type="GeneID" id="17284280"/>
<protein>
    <submittedName>
        <fullName evidence="4">Uncharacterized protein</fullName>
    </submittedName>
</protein>
<dbReference type="Gene3D" id="3.40.50.720">
    <property type="entry name" value="NAD(P)-binding Rossmann-like Domain"/>
    <property type="match status" value="1"/>
</dbReference>
<name>A0A0D3KTC4_EMIH1</name>
<dbReference type="InterPro" id="IPR002347">
    <property type="entry name" value="SDR_fam"/>
</dbReference>
<evidence type="ECO:0000313" key="4">
    <source>
        <dbReference type="EnsemblProtists" id="EOD39009"/>
    </source>
</evidence>
<dbReference type="InterPro" id="IPR036291">
    <property type="entry name" value="NAD(P)-bd_dom_sf"/>
</dbReference>
<dbReference type="SUPFAM" id="SSF51735">
    <property type="entry name" value="NAD(P)-binding Rossmann-fold domains"/>
    <property type="match status" value="1"/>
</dbReference>
<organism evidence="4 5">
    <name type="scientific">Emiliania huxleyi (strain CCMP1516)</name>
    <dbReference type="NCBI Taxonomy" id="280463"/>
    <lineage>
        <taxon>Eukaryota</taxon>
        <taxon>Haptista</taxon>
        <taxon>Haptophyta</taxon>
        <taxon>Prymnesiophyceae</taxon>
        <taxon>Isochrysidales</taxon>
        <taxon>Noelaerhabdaceae</taxon>
        <taxon>Emiliania</taxon>
    </lineage>
</organism>
<comment type="similarity">
    <text evidence="1">Belongs to the short-chain dehydrogenases/reductases (SDR) family.</text>
</comment>
<dbReference type="PANTHER" id="PTHR24320:SF282">
    <property type="entry name" value="WW DOMAIN-CONTAINING OXIDOREDUCTASE"/>
    <property type="match status" value="1"/>
</dbReference>
<reference evidence="5" key="1">
    <citation type="journal article" date="2013" name="Nature">
        <title>Pan genome of the phytoplankton Emiliania underpins its global distribution.</title>
        <authorList>
            <person name="Read B.A."/>
            <person name="Kegel J."/>
            <person name="Klute M.J."/>
            <person name="Kuo A."/>
            <person name="Lefebvre S.C."/>
            <person name="Maumus F."/>
            <person name="Mayer C."/>
            <person name="Miller J."/>
            <person name="Monier A."/>
            <person name="Salamov A."/>
            <person name="Young J."/>
            <person name="Aguilar M."/>
            <person name="Claverie J.M."/>
            <person name="Frickenhaus S."/>
            <person name="Gonzalez K."/>
            <person name="Herman E.K."/>
            <person name="Lin Y.C."/>
            <person name="Napier J."/>
            <person name="Ogata H."/>
            <person name="Sarno A.F."/>
            <person name="Shmutz J."/>
            <person name="Schroeder D."/>
            <person name="de Vargas C."/>
            <person name="Verret F."/>
            <person name="von Dassow P."/>
            <person name="Valentin K."/>
            <person name="Van de Peer Y."/>
            <person name="Wheeler G."/>
            <person name="Dacks J.B."/>
            <person name="Delwiche C.F."/>
            <person name="Dyhrman S.T."/>
            <person name="Glockner G."/>
            <person name="John U."/>
            <person name="Richards T."/>
            <person name="Worden A.Z."/>
            <person name="Zhang X."/>
            <person name="Grigoriev I.V."/>
            <person name="Allen A.E."/>
            <person name="Bidle K."/>
            <person name="Borodovsky M."/>
            <person name="Bowler C."/>
            <person name="Brownlee C."/>
            <person name="Cock J.M."/>
            <person name="Elias M."/>
            <person name="Gladyshev V.N."/>
            <person name="Groth M."/>
            <person name="Guda C."/>
            <person name="Hadaegh A."/>
            <person name="Iglesias-Rodriguez M.D."/>
            <person name="Jenkins J."/>
            <person name="Jones B.M."/>
            <person name="Lawson T."/>
            <person name="Leese F."/>
            <person name="Lindquist E."/>
            <person name="Lobanov A."/>
            <person name="Lomsadze A."/>
            <person name="Malik S.B."/>
            <person name="Marsh M.E."/>
            <person name="Mackinder L."/>
            <person name="Mock T."/>
            <person name="Mueller-Roeber B."/>
            <person name="Pagarete A."/>
            <person name="Parker M."/>
            <person name="Probert I."/>
            <person name="Quesneville H."/>
            <person name="Raines C."/>
            <person name="Rensing S.A."/>
            <person name="Riano-Pachon D.M."/>
            <person name="Richier S."/>
            <person name="Rokitta S."/>
            <person name="Shiraiwa Y."/>
            <person name="Soanes D.M."/>
            <person name="van der Giezen M."/>
            <person name="Wahlund T.M."/>
            <person name="Williams B."/>
            <person name="Wilson W."/>
            <person name="Wolfe G."/>
            <person name="Wurch L.L."/>
        </authorList>
    </citation>
    <scope>NUCLEOTIDE SEQUENCE</scope>
</reference>
<dbReference type="HOGENOM" id="CLU_675157_0_0_1"/>
<evidence type="ECO:0000256" key="2">
    <source>
        <dbReference type="ARBA" id="ARBA00022857"/>
    </source>
</evidence>
<reference evidence="4" key="2">
    <citation type="submission" date="2024-10" db="UniProtKB">
        <authorList>
            <consortium name="EnsemblProtists"/>
        </authorList>
    </citation>
    <scope>IDENTIFICATION</scope>
</reference>
<dbReference type="GO" id="GO:0016491">
    <property type="term" value="F:oxidoreductase activity"/>
    <property type="evidence" value="ECO:0007669"/>
    <property type="project" value="UniProtKB-KW"/>
</dbReference>
<evidence type="ECO:0000313" key="5">
    <source>
        <dbReference type="Proteomes" id="UP000013827"/>
    </source>
</evidence>
<evidence type="ECO:0000256" key="3">
    <source>
        <dbReference type="ARBA" id="ARBA00023002"/>
    </source>
</evidence>
<keyword evidence="3" id="KW-0560">Oxidoreductase</keyword>
<sequence length="408" mass="42847">MVNVLGGIAMHYYASMCAEEGMAARARAKREGRRVGSVGWDPKERNFIICWVMLPLILSGCAFVYRENTKVGATGFPIRVTADDVAAGIRLEGRTAFVSDATAGAGWETARVLAAGGAHVLVGGSTAHEARGTVETLRRETTEGKFSPLPCGTSNLDAVRACAEAARAALQESGAALDVLILNARSRSIGAAVDLSAFPLTLGINHLAHFELSKLLLPLLLQAAAPRVVVIPSVIAKPDPTSQMGSYVRVGGTRWLTPLTELGRLMPFNVPEGGAPDEESLAELLRSAADEAAAGAALMGHVGDTILASALHARELQNRYGAQGLAAFAVDAVNFCSKITAGRKMQCASRGAATQVYCALLAPADQSGSMFRNMEPASLGDPRLQAILDDPRAPGFFWEHSTQLAQGA</sequence>
<dbReference type="Pfam" id="PF00106">
    <property type="entry name" value="adh_short"/>
    <property type="match status" value="1"/>
</dbReference>